<dbReference type="Proteomes" id="UP000216339">
    <property type="component" value="Unassembled WGS sequence"/>
</dbReference>
<keyword evidence="3" id="KW-0285">Flavoprotein</keyword>
<keyword evidence="10" id="KW-1185">Reference proteome</keyword>
<reference evidence="9 10" key="1">
    <citation type="submission" date="2016-11" db="EMBL/GenBank/DDBJ databases">
        <title>Study of marine rhodopsin-containing bacteria.</title>
        <authorList>
            <person name="Yoshizawa S."/>
            <person name="Kumagai Y."/>
            <person name="Kogure K."/>
        </authorList>
    </citation>
    <scope>NUCLEOTIDE SEQUENCE [LARGE SCALE GENOMIC DNA]</scope>
    <source>
        <strain evidence="9 10">SAORIC-28</strain>
    </source>
</reference>
<gene>
    <name evidence="9" type="ORF">BSZ37_02335</name>
</gene>
<accession>A0A271IVW7</accession>
<dbReference type="GO" id="GO:0004368">
    <property type="term" value="F:glycerol-3-phosphate dehydrogenase (quinone) activity"/>
    <property type="evidence" value="ECO:0007669"/>
    <property type="project" value="InterPro"/>
</dbReference>
<dbReference type="Gene3D" id="1.10.8.870">
    <property type="entry name" value="Alpha-glycerophosphate oxidase, cap domain"/>
    <property type="match status" value="1"/>
</dbReference>
<name>A0A271IVW7_9BACT</name>
<dbReference type="OrthoDB" id="9766796at2"/>
<dbReference type="InterPro" id="IPR031656">
    <property type="entry name" value="DAO_C"/>
</dbReference>
<dbReference type="PRINTS" id="PR01001">
    <property type="entry name" value="FADG3PDH"/>
</dbReference>
<feature type="domain" description="Alpha-glycerophosphate oxidase C-terminal" evidence="8">
    <location>
        <begin position="420"/>
        <end position="505"/>
    </location>
</feature>
<evidence type="ECO:0000256" key="1">
    <source>
        <dbReference type="ARBA" id="ARBA00001974"/>
    </source>
</evidence>
<organism evidence="9 10">
    <name type="scientific">Rubrivirga marina</name>
    <dbReference type="NCBI Taxonomy" id="1196024"/>
    <lineage>
        <taxon>Bacteria</taxon>
        <taxon>Pseudomonadati</taxon>
        <taxon>Rhodothermota</taxon>
        <taxon>Rhodothermia</taxon>
        <taxon>Rhodothermales</taxon>
        <taxon>Rubricoccaceae</taxon>
        <taxon>Rubrivirga</taxon>
    </lineage>
</organism>
<feature type="domain" description="FAD dependent oxidoreductase" evidence="7">
    <location>
        <begin position="23"/>
        <end position="379"/>
    </location>
</feature>
<dbReference type="RefSeq" id="WP_095508996.1">
    <property type="nucleotide sequence ID" value="NZ_MQWD01000001.1"/>
</dbReference>
<dbReference type="InterPro" id="IPR000447">
    <property type="entry name" value="G3P_DH_FAD-dep"/>
</dbReference>
<sequence>MPLDPPTRPALLDRLRETPGYWDVVVVGGGATGLGTAVDAAARGYSTLLLEASDFGKGTSSRSTKLVHGGVRYLQQGDVRLVLDALRERGHLIRNAPHLVHDQPFVVPCYKRWERAYYGVGLKLYDWLAGKLGFGRSRLLSAAETLAHLPTVNPDGLRGGVLYHDGQFDDSRLAVNLAQTVADLGGVPLNYMRVTRLMKQEGKVRGVVAEDMETGDAHEVLARVVVNATGVFTDGVRRMDDPAAAPVIRPSQGVHLVLDRDFLPGDSALMLPHTDDGRVLFAVPWHGRVVVGTTDTPVDRIDLEPVPLDDEVAFLLEHAGRYLTRQPTEADVLSTFAGLRPLVSEGGGKRTASISRDHWLTVSDSGLVTIAGGKWTTYRKMGEDAVDAAAKTAGLERRPAVTMHRRLHGWLSGPPTDPALTVYGDDAPALRQLADEMPGGVEPLHPGLPYCRAMVTWAARHELARTVDDVLARRTRALLLDARASIEAAPEVAALLAAELGHDKEWEAGQVEAFVEIARGYVVGDVPSTTEPIAA</sequence>
<evidence type="ECO:0000313" key="9">
    <source>
        <dbReference type="EMBL" id="PAP75363.1"/>
    </source>
</evidence>
<dbReference type="GO" id="GO:0006071">
    <property type="term" value="P:glycerol metabolic process"/>
    <property type="evidence" value="ECO:0007669"/>
    <property type="project" value="UniProtKB-KW"/>
</dbReference>
<evidence type="ECO:0000259" key="7">
    <source>
        <dbReference type="Pfam" id="PF01266"/>
    </source>
</evidence>
<keyword evidence="5" id="KW-0274">FAD</keyword>
<evidence type="ECO:0000256" key="3">
    <source>
        <dbReference type="ARBA" id="ARBA00022630"/>
    </source>
</evidence>
<dbReference type="EMBL" id="MQWD01000001">
    <property type="protein sequence ID" value="PAP75363.1"/>
    <property type="molecule type" value="Genomic_DNA"/>
</dbReference>
<evidence type="ECO:0000256" key="5">
    <source>
        <dbReference type="ARBA" id="ARBA00022827"/>
    </source>
</evidence>
<dbReference type="InterPro" id="IPR036188">
    <property type="entry name" value="FAD/NAD-bd_sf"/>
</dbReference>
<comment type="caution">
    <text evidence="9">The sequence shown here is derived from an EMBL/GenBank/DDBJ whole genome shotgun (WGS) entry which is preliminary data.</text>
</comment>
<dbReference type="AlphaFoldDB" id="A0A271IVW7"/>
<comment type="similarity">
    <text evidence="2">Belongs to the FAD-dependent glycerol-3-phosphate dehydrogenase family.</text>
</comment>
<dbReference type="Pfam" id="PF01266">
    <property type="entry name" value="DAO"/>
    <property type="match status" value="1"/>
</dbReference>
<evidence type="ECO:0000256" key="6">
    <source>
        <dbReference type="ARBA" id="ARBA00023002"/>
    </source>
</evidence>
<keyword evidence="6" id="KW-0560">Oxidoreductase</keyword>
<evidence type="ECO:0000313" key="10">
    <source>
        <dbReference type="Proteomes" id="UP000216339"/>
    </source>
</evidence>
<dbReference type="Gene3D" id="3.50.50.60">
    <property type="entry name" value="FAD/NAD(P)-binding domain"/>
    <property type="match status" value="1"/>
</dbReference>
<evidence type="ECO:0000256" key="2">
    <source>
        <dbReference type="ARBA" id="ARBA00007330"/>
    </source>
</evidence>
<proteinExistence type="inferred from homology"/>
<comment type="cofactor">
    <cofactor evidence="1">
        <name>FAD</name>
        <dbReference type="ChEBI" id="CHEBI:57692"/>
    </cofactor>
</comment>
<dbReference type="PANTHER" id="PTHR11985:SF35">
    <property type="entry name" value="ANAEROBIC GLYCEROL-3-PHOSPHATE DEHYDROGENASE SUBUNIT A"/>
    <property type="match status" value="1"/>
</dbReference>
<dbReference type="GO" id="GO:0046168">
    <property type="term" value="P:glycerol-3-phosphate catabolic process"/>
    <property type="evidence" value="ECO:0007669"/>
    <property type="project" value="TreeGrafter"/>
</dbReference>
<dbReference type="InterPro" id="IPR006076">
    <property type="entry name" value="FAD-dep_OxRdtase"/>
</dbReference>
<dbReference type="Pfam" id="PF16901">
    <property type="entry name" value="DAO_C"/>
    <property type="match status" value="1"/>
</dbReference>
<dbReference type="Gene3D" id="3.30.9.10">
    <property type="entry name" value="D-Amino Acid Oxidase, subunit A, domain 2"/>
    <property type="match status" value="1"/>
</dbReference>
<keyword evidence="4" id="KW-0319">Glycerol metabolism</keyword>
<evidence type="ECO:0000256" key="4">
    <source>
        <dbReference type="ARBA" id="ARBA00022798"/>
    </source>
</evidence>
<dbReference type="InterPro" id="IPR038299">
    <property type="entry name" value="DAO_C_sf"/>
</dbReference>
<evidence type="ECO:0000259" key="8">
    <source>
        <dbReference type="Pfam" id="PF16901"/>
    </source>
</evidence>
<dbReference type="SUPFAM" id="SSF51905">
    <property type="entry name" value="FAD/NAD(P)-binding domain"/>
    <property type="match status" value="1"/>
</dbReference>
<dbReference type="PANTHER" id="PTHR11985">
    <property type="entry name" value="GLYCEROL-3-PHOSPHATE DEHYDROGENASE"/>
    <property type="match status" value="1"/>
</dbReference>
<protein>
    <submittedName>
        <fullName evidence="9">FAD-dependent oxidoreductase</fullName>
    </submittedName>
</protein>